<dbReference type="InterPro" id="IPR003711">
    <property type="entry name" value="CarD-like/TRCF_RID"/>
</dbReference>
<dbReference type="GeneID" id="92944438"/>
<accession>A0A0A6Q281</accession>
<dbReference type="Gene3D" id="2.40.10.170">
    <property type="match status" value="1"/>
</dbReference>
<evidence type="ECO:0000313" key="4">
    <source>
        <dbReference type="EMBL" id="PPV18020.1"/>
    </source>
</evidence>
<proteinExistence type="predicted"/>
<reference evidence="5 9" key="2">
    <citation type="submission" date="2019-05" db="EMBL/GenBank/DDBJ databases">
        <authorList>
            <person name="Schori C."/>
            <person name="Ahrens C."/>
        </authorList>
    </citation>
    <scope>NUCLEOTIDE SEQUENCE [LARGE SCALE GENOMIC DNA]</scope>
    <source>
        <strain evidence="5 9">DSM 10702</strain>
    </source>
</reference>
<dbReference type="Gene3D" id="1.20.58.1290">
    <property type="entry name" value="CarD-like, C-terminal domain"/>
    <property type="match status" value="1"/>
</dbReference>
<name>A0A0A6Q281_CLOBU</name>
<evidence type="ECO:0000313" key="7">
    <source>
        <dbReference type="Proteomes" id="UP000321089"/>
    </source>
</evidence>
<dbReference type="OrthoDB" id="9786074at2"/>
<dbReference type="Pfam" id="PF02559">
    <property type="entry name" value="CarD_TRCF_RID"/>
    <property type="match status" value="1"/>
</dbReference>
<dbReference type="InterPro" id="IPR042215">
    <property type="entry name" value="CarD-like_C"/>
</dbReference>
<dbReference type="Proteomes" id="UP000474042">
    <property type="component" value="Unassembled WGS sequence"/>
</dbReference>
<evidence type="ECO:0000313" key="6">
    <source>
        <dbReference type="Proteomes" id="UP000238081"/>
    </source>
</evidence>
<dbReference type="InterPro" id="IPR036101">
    <property type="entry name" value="CarD-like/TRCF_RID_sf"/>
</dbReference>
<dbReference type="AlphaFoldDB" id="A0A0A6Q281"/>
<reference evidence="3 8" key="4">
    <citation type="submission" date="2020-01" db="EMBL/GenBank/DDBJ databases">
        <title>Genome sequence of a 1,3-propanediol producer, Clostridium butyricum S3.</title>
        <authorList>
            <person name="Zhou J."/>
        </authorList>
    </citation>
    <scope>NUCLEOTIDE SEQUENCE [LARGE SCALE GENOMIC DNA]</scope>
    <source>
        <strain evidence="3 8">S3</strain>
    </source>
</reference>
<dbReference type="EMBL" id="CP040626">
    <property type="protein sequence ID" value="QMW91223.1"/>
    <property type="molecule type" value="Genomic_DNA"/>
</dbReference>
<dbReference type="Proteomes" id="UP000515243">
    <property type="component" value="Chromosome 1"/>
</dbReference>
<dbReference type="RefSeq" id="WP_002580337.1">
    <property type="nucleotide sequence ID" value="NZ_AP019716.1"/>
</dbReference>
<organism evidence="4 6">
    <name type="scientific">Clostridium butyricum</name>
    <dbReference type="NCBI Taxonomy" id="1492"/>
    <lineage>
        <taxon>Bacteria</taxon>
        <taxon>Bacillati</taxon>
        <taxon>Bacillota</taxon>
        <taxon>Clostridia</taxon>
        <taxon>Eubacteriales</taxon>
        <taxon>Clostridiaceae</taxon>
        <taxon>Clostridium</taxon>
    </lineage>
</organism>
<evidence type="ECO:0000259" key="1">
    <source>
        <dbReference type="SMART" id="SM01058"/>
    </source>
</evidence>
<reference evidence="4 6" key="1">
    <citation type="submission" date="2016-01" db="EMBL/GenBank/DDBJ databases">
        <title>Characterization of the Clostridium difficile lineages that are prevalent in Hong Kong and China.</title>
        <authorList>
            <person name="Kwok J.S.-L."/>
            <person name="Lam W.-Y."/>
            <person name="Ip M."/>
            <person name="Chan T.-F."/>
            <person name="Hawkey P.M."/>
            <person name="Tsui S.K.-W."/>
        </authorList>
    </citation>
    <scope>NUCLEOTIDE SEQUENCE [LARGE SCALE GENOMIC DNA]</scope>
    <source>
        <strain evidence="4 6">300064</strain>
    </source>
</reference>
<dbReference type="Proteomes" id="UP000238081">
    <property type="component" value="Unassembled WGS sequence"/>
</dbReference>
<evidence type="ECO:0000313" key="8">
    <source>
        <dbReference type="Proteomes" id="UP000474042"/>
    </source>
</evidence>
<dbReference type="InterPro" id="IPR048792">
    <property type="entry name" value="CarD_C"/>
</dbReference>
<dbReference type="EMBL" id="BKBC01000021">
    <property type="protein sequence ID" value="GEQ21327.1"/>
    <property type="molecule type" value="Genomic_DNA"/>
</dbReference>
<dbReference type="SMART" id="SM01058">
    <property type="entry name" value="CarD_TRCF"/>
    <property type="match status" value="1"/>
</dbReference>
<dbReference type="SUPFAM" id="SSF141259">
    <property type="entry name" value="CarD-like"/>
    <property type="match status" value="1"/>
</dbReference>
<protein>
    <submittedName>
        <fullName evidence="2 4">Transcriptional regulator</fullName>
    </submittedName>
</protein>
<reference evidence="2 7" key="3">
    <citation type="submission" date="2019-07" db="EMBL/GenBank/DDBJ databases">
        <title>Whole genome shotgun sequence of Clostridium butyricum NBRC 3858.</title>
        <authorList>
            <person name="Hosoyama A."/>
            <person name="Uohara A."/>
            <person name="Ohji S."/>
            <person name="Ichikawa N."/>
        </authorList>
    </citation>
    <scope>NUCLEOTIDE SEQUENCE [LARGE SCALE GENOMIC DNA]</scope>
    <source>
        <strain evidence="2 7">NBRC 3858</strain>
    </source>
</reference>
<evidence type="ECO:0000313" key="3">
    <source>
        <dbReference type="EMBL" id="NAS17955.1"/>
    </source>
</evidence>
<dbReference type="Pfam" id="PF21095">
    <property type="entry name" value="CarD_C"/>
    <property type="match status" value="1"/>
</dbReference>
<sequence length="166" mass="19212">MFKIDDYVIYGGNGVCKVTDVGVPEISRFDSEKEYYTLEPVYENGRIFAPVDNEKVVMRKVLTRQEADDLIGTIPSVEVNWIDNMKERDHEFKDIIQHYDCIGFVKIIKTIIEKKREYSSDGKKLSVSDANYLKRAQEYLSGELAIALNIPKDTVNNYIENRLKCM</sequence>
<gene>
    <name evidence="4" type="ORF">AWN73_01025</name>
    <name evidence="2" type="ORF">CBU02nite_18330</name>
    <name evidence="5" type="ORF">FF104_09700</name>
    <name evidence="3" type="ORF">GND98_008725</name>
</gene>
<dbReference type="KEGG" id="cbut:ATN24_11030"/>
<dbReference type="EMBL" id="WOFV02000022">
    <property type="protein sequence ID" value="NAS17955.1"/>
    <property type="molecule type" value="Genomic_DNA"/>
</dbReference>
<feature type="domain" description="CarD-like/TRCF RNAP-interacting" evidence="1">
    <location>
        <begin position="1"/>
        <end position="112"/>
    </location>
</feature>
<dbReference type="EMBL" id="LRDH01000001">
    <property type="protein sequence ID" value="PPV18020.1"/>
    <property type="molecule type" value="Genomic_DNA"/>
</dbReference>
<evidence type="ECO:0000313" key="5">
    <source>
        <dbReference type="EMBL" id="QMW91223.1"/>
    </source>
</evidence>
<evidence type="ECO:0000313" key="2">
    <source>
        <dbReference type="EMBL" id="GEQ21327.1"/>
    </source>
</evidence>
<dbReference type="Proteomes" id="UP000321089">
    <property type="component" value="Unassembled WGS sequence"/>
</dbReference>
<evidence type="ECO:0000313" key="9">
    <source>
        <dbReference type="Proteomes" id="UP000515243"/>
    </source>
</evidence>